<accession>H1DKV0</accession>
<dbReference type="HOGENOM" id="CLU_417868_0_0_10"/>
<dbReference type="GeneID" id="98070408"/>
<dbReference type="AlphaFoldDB" id="H1DKV0"/>
<dbReference type="CDD" id="cd14948">
    <property type="entry name" value="BACON"/>
    <property type="match status" value="2"/>
</dbReference>
<organism evidence="1 2">
    <name type="scientific">Odoribacter laneus YIT 12061</name>
    <dbReference type="NCBI Taxonomy" id="742817"/>
    <lineage>
        <taxon>Bacteria</taxon>
        <taxon>Pseudomonadati</taxon>
        <taxon>Bacteroidota</taxon>
        <taxon>Bacteroidia</taxon>
        <taxon>Bacteroidales</taxon>
        <taxon>Odoribacteraceae</taxon>
        <taxon>Odoribacter</taxon>
    </lineage>
</organism>
<keyword evidence="2" id="KW-1185">Reference proteome</keyword>
<reference evidence="1 2" key="1">
    <citation type="submission" date="2012-01" db="EMBL/GenBank/DDBJ databases">
        <title>The Genome Sequence of Odoribacter laneus YIT 12061.</title>
        <authorList>
            <consortium name="The Broad Institute Genome Sequencing Platform"/>
            <person name="Earl A."/>
            <person name="Ward D."/>
            <person name="Feldgarden M."/>
            <person name="Gevers D."/>
            <person name="Morotomi M."/>
            <person name="Young S.K."/>
            <person name="Zeng Q."/>
            <person name="Gargeya S."/>
            <person name="Fitzgerald M."/>
            <person name="Haas B."/>
            <person name="Abouelleil A."/>
            <person name="Alvarado L."/>
            <person name="Arachchi H.M."/>
            <person name="Berlin A."/>
            <person name="Chapman S.B."/>
            <person name="Gearin G."/>
            <person name="Goldberg J."/>
            <person name="Griggs A."/>
            <person name="Gujja S."/>
            <person name="Hansen M."/>
            <person name="Heiman D."/>
            <person name="Howarth C."/>
            <person name="Larimer J."/>
            <person name="Lui A."/>
            <person name="MacDonald P.J.P."/>
            <person name="McCowen C."/>
            <person name="Montmayeur A."/>
            <person name="Murphy C."/>
            <person name="Neiman D."/>
            <person name="Pearson M."/>
            <person name="Priest M."/>
            <person name="Roberts A."/>
            <person name="Saif S."/>
            <person name="Shea T."/>
            <person name="Sisk P."/>
            <person name="Stolte C."/>
            <person name="Sykes S."/>
            <person name="Wortman J."/>
            <person name="Nusbaum C."/>
            <person name="Birren B."/>
        </authorList>
    </citation>
    <scope>NUCLEOTIDE SEQUENCE [LARGE SCALE GENOMIC DNA]</scope>
    <source>
        <strain evidence="1 2">YIT 12061</strain>
    </source>
</reference>
<comment type="caution">
    <text evidence="1">The sequence shown here is derived from an EMBL/GenBank/DDBJ whole genome shotgun (WGS) entry which is preliminary data.</text>
</comment>
<sequence length="656" mass="70873">MKLVSMLLLFTALLFTGCEDDPTLVLEPSVSEYEIEAAGGEFTIEVKANLEYAVKIPDEAAVWLSLVSTRTEEGIELLTFSAMANTAGEPRETEVGLIAASNPLEQCIRVTQKAVRVVNIEEKTYTLAAEGETVLVAVTTNTDYTVTIPAEATWLTQVKARSEMHNETLAFLAERNADGQERSAEVILTAEPNIKRHIVFTQPSVAIPQAQVVWMEGESSNLSDCLIKAVSTREFPDGGTVIDLGTEATANCYVVQAAAEDRTYRFPANVRGNGPQGIAAMNNGNAVSGSLQLGGGVTVRGDASISEELAGSSIYFTVSAGRKGNAVITVYGSDAAAGALWTWHIWVVDAADDPTETSKLQVYKFTADNIPTATDPSKWLLTEEQWTAIGDVEAMDRNLGAERANPGENSADVLLTTGLAYCWGFNVPFPGALHSVNGSPTLNQIWSLKQGALEAEAVTERFTGDENSSVCHSMDLKEAIAHPGRGCSLVGEAYYNLWGQHTPLSYTNYYGDTRNPGYISLDYTHKSIFDPCPAGYCLPPQYLYFGFQTTYTKFNNGKAATANAANLETLKEDGGFWFYIQGRGTGEKAWYPLNGYYGSGTGSYSSIGSNGSQWTSAPDYGSTTYGANFYFSASVCCPPTNNARYLGYAVRCVKER</sequence>
<dbReference type="EMBL" id="ADMC01000033">
    <property type="protein sequence ID" value="EHP45245.1"/>
    <property type="molecule type" value="Genomic_DNA"/>
</dbReference>
<dbReference type="InterPro" id="IPR024361">
    <property type="entry name" value="BACON"/>
</dbReference>
<dbReference type="InterPro" id="IPR013783">
    <property type="entry name" value="Ig-like_fold"/>
</dbReference>
<dbReference type="PROSITE" id="PS51257">
    <property type="entry name" value="PROKAR_LIPOPROTEIN"/>
    <property type="match status" value="1"/>
</dbReference>
<dbReference type="eggNOG" id="COG4886">
    <property type="taxonomic scope" value="Bacteria"/>
</dbReference>
<gene>
    <name evidence="1" type="ORF">HMPREF9449_02886</name>
</gene>
<dbReference type="RefSeq" id="WP_009138029.1">
    <property type="nucleotide sequence ID" value="NZ_JH594598.1"/>
</dbReference>
<evidence type="ECO:0000313" key="2">
    <source>
        <dbReference type="Proteomes" id="UP000004892"/>
    </source>
</evidence>
<proteinExistence type="predicted"/>
<dbReference type="Gene3D" id="2.60.40.10">
    <property type="entry name" value="Immunoglobulins"/>
    <property type="match status" value="2"/>
</dbReference>
<evidence type="ECO:0008006" key="3">
    <source>
        <dbReference type="Google" id="ProtNLM"/>
    </source>
</evidence>
<protein>
    <recommendedName>
        <fullName evidence="3">BACON domain-containing protein</fullName>
    </recommendedName>
</protein>
<dbReference type="PATRIC" id="fig|742817.3.peg.3087"/>
<dbReference type="STRING" id="742817.HMPREF9449_02886"/>
<evidence type="ECO:0000313" key="1">
    <source>
        <dbReference type="EMBL" id="EHP45245.1"/>
    </source>
</evidence>
<name>H1DKV0_9BACT</name>
<dbReference type="Proteomes" id="UP000004892">
    <property type="component" value="Unassembled WGS sequence"/>
</dbReference>